<dbReference type="GO" id="GO:0010333">
    <property type="term" value="F:terpene synthase activity"/>
    <property type="evidence" value="ECO:0007669"/>
    <property type="project" value="InterPro"/>
</dbReference>
<evidence type="ECO:0000256" key="1">
    <source>
        <dbReference type="ARBA" id="ARBA00001946"/>
    </source>
</evidence>
<feature type="domain" description="Terpene synthase N-terminal" evidence="5">
    <location>
        <begin position="26"/>
        <end position="164"/>
    </location>
</feature>
<dbReference type="SFLD" id="SFLDS00005">
    <property type="entry name" value="Isoprenoid_Synthase_Type_I"/>
    <property type="match status" value="1"/>
</dbReference>
<feature type="non-terminal residue" evidence="7">
    <location>
        <position position="1"/>
    </location>
</feature>
<comment type="caution">
    <text evidence="7">The sequence shown here is derived from an EMBL/GenBank/DDBJ whole genome shotgun (WGS) entry which is preliminary data.</text>
</comment>
<evidence type="ECO:0000256" key="3">
    <source>
        <dbReference type="ARBA" id="ARBA00022842"/>
    </source>
</evidence>
<dbReference type="CDD" id="cd00684">
    <property type="entry name" value="Terpene_cyclase_plant_C1"/>
    <property type="match status" value="1"/>
</dbReference>
<feature type="domain" description="Terpene synthase metal-binding" evidence="6">
    <location>
        <begin position="221"/>
        <end position="462"/>
    </location>
</feature>
<evidence type="ECO:0000256" key="4">
    <source>
        <dbReference type="ARBA" id="ARBA00023239"/>
    </source>
</evidence>
<reference evidence="7 8" key="1">
    <citation type="journal article" date="2021" name="Hortic Res">
        <title>The domestication of Cucurbita argyrosperma as revealed by the genome of its wild relative.</title>
        <authorList>
            <person name="Barrera-Redondo J."/>
            <person name="Sanchez-de la Vega G."/>
            <person name="Aguirre-Liguori J.A."/>
            <person name="Castellanos-Morales G."/>
            <person name="Gutierrez-Guerrero Y.T."/>
            <person name="Aguirre-Dugua X."/>
            <person name="Aguirre-Planter E."/>
            <person name="Tenaillon M.I."/>
            <person name="Lira-Saade R."/>
            <person name="Eguiarte L.E."/>
        </authorList>
    </citation>
    <scope>NUCLEOTIDE SEQUENCE [LARGE SCALE GENOMIC DNA]</scope>
    <source>
        <strain evidence="7">JBR-2021</strain>
    </source>
</reference>
<accession>A0AAV6MQ10</accession>
<evidence type="ECO:0000313" key="8">
    <source>
        <dbReference type="Proteomes" id="UP000685013"/>
    </source>
</evidence>
<dbReference type="InterPro" id="IPR050148">
    <property type="entry name" value="Terpene_synthase-like"/>
</dbReference>
<proteinExistence type="predicted"/>
<keyword evidence="8" id="KW-1185">Reference proteome</keyword>
<dbReference type="InterPro" id="IPR001906">
    <property type="entry name" value="Terpene_synth_N"/>
</dbReference>
<keyword evidence="4" id="KW-0456">Lyase</keyword>
<gene>
    <name evidence="7" type="ORF">SDJN03_19983</name>
</gene>
<keyword evidence="2" id="KW-0479">Metal-binding</keyword>
<evidence type="ECO:0000256" key="2">
    <source>
        <dbReference type="ARBA" id="ARBA00022723"/>
    </source>
</evidence>
<dbReference type="AlphaFoldDB" id="A0AAV6MQ10"/>
<dbReference type="InterPro" id="IPR034741">
    <property type="entry name" value="Terpene_cyclase-like_1_C"/>
</dbReference>
<protein>
    <recommendedName>
        <fullName evidence="9">(3S,6E)-nerolidol synthase 1-like</fullName>
    </recommendedName>
</protein>
<dbReference type="GO" id="GO:0000287">
    <property type="term" value="F:magnesium ion binding"/>
    <property type="evidence" value="ECO:0007669"/>
    <property type="project" value="InterPro"/>
</dbReference>
<dbReference type="PANTHER" id="PTHR31225:SF0">
    <property type="entry name" value="S-(+)-LINALOOL SYNTHASE, CHLOROPLASTIC"/>
    <property type="match status" value="1"/>
</dbReference>
<dbReference type="Pfam" id="PF03936">
    <property type="entry name" value="Terpene_synth_C"/>
    <property type="match status" value="2"/>
</dbReference>
<dbReference type="InterPro" id="IPR044814">
    <property type="entry name" value="Terpene_cyclase_plant_C1"/>
</dbReference>
<evidence type="ECO:0000313" key="7">
    <source>
        <dbReference type="EMBL" id="KAG6584051.1"/>
    </source>
</evidence>
<dbReference type="EMBL" id="JAGKQH010000013">
    <property type="protein sequence ID" value="KAG6584051.1"/>
    <property type="molecule type" value="Genomic_DNA"/>
</dbReference>
<dbReference type="InterPro" id="IPR005630">
    <property type="entry name" value="Terpene_synthase_metal-bd"/>
</dbReference>
<dbReference type="PANTHER" id="PTHR31225">
    <property type="entry name" value="OS04G0344100 PROTEIN-RELATED"/>
    <property type="match status" value="1"/>
</dbReference>
<dbReference type="GO" id="GO:0016102">
    <property type="term" value="P:diterpenoid biosynthetic process"/>
    <property type="evidence" value="ECO:0007669"/>
    <property type="project" value="InterPro"/>
</dbReference>
<dbReference type="Proteomes" id="UP000685013">
    <property type="component" value="Chromosome 13"/>
</dbReference>
<name>A0AAV6MQ10_9ROSI</name>
<organism evidence="7 8">
    <name type="scientific">Cucurbita argyrosperma subsp. sororia</name>
    <dbReference type="NCBI Taxonomy" id="37648"/>
    <lineage>
        <taxon>Eukaryota</taxon>
        <taxon>Viridiplantae</taxon>
        <taxon>Streptophyta</taxon>
        <taxon>Embryophyta</taxon>
        <taxon>Tracheophyta</taxon>
        <taxon>Spermatophyta</taxon>
        <taxon>Magnoliopsida</taxon>
        <taxon>eudicotyledons</taxon>
        <taxon>Gunneridae</taxon>
        <taxon>Pentapetalae</taxon>
        <taxon>rosids</taxon>
        <taxon>fabids</taxon>
        <taxon>Cucurbitales</taxon>
        <taxon>Cucurbitaceae</taxon>
        <taxon>Cucurbiteae</taxon>
        <taxon>Cucurbita</taxon>
    </lineage>
</organism>
<dbReference type="SFLD" id="SFLDG01014">
    <property type="entry name" value="Terpene_Cyclase_Like_1_N-term"/>
    <property type="match status" value="2"/>
</dbReference>
<sequence>MQDDDIGHEAPVKGRILKHVLREIGDPWECLNLIDATQRLGIDYHFQQEIEAILQRQYVLFNAVQLNSDTDLHKTAFLFRLFRQHGYLVSSDVFESFLDGEGKFKEELKDDIKGLTSLYEASQLCMHGDEILEEAENFSSHWLKARAEAEQVDHHLASFVQHTLAYPHHKSVVQLMAPNYLEDVQWPNKWISIFRDAAKMELYSAQRLRQHELAQFTKWWKETDLAKDLSFSRDQPIKWYVASLICLSTDSFYSEQRIQLAKSISFIYLIDDIFDVFGTLDELTIFTEAVCRWDLAAAEGLPDCMQICLRTLFEVTNEISCQIYQAHGWNPIHSLHKAWAKLCKAFLVEAEWMSSGQSPSAEEYLKNGVVSTGVHVTLTHVFFLLGEAISKETVELFDEDLDIISSSATVLRLWDDMGSAKDEKQEGRDGSYLEYYMKEHPSMCYEETKRHTMKQICNAWKTLNTECLLSNLFPAKFNQACLNLARVVPIAYNYGRTQSIMSLENLIKQFLFHQMEDETSMKYEFEMKNLKHLLRETAKIDSLESLNMIDAIQRLGIDHCFKQEIKPILQTQYTMETHNFDAKCGLHHVALRFRLLRQHGYFVPQDVFEGFIHHDHEDLLDTKFSENIEGLTSLYEASQLCLPEDEKLEKIGNFSACILKKLVRNRDDNLGKHVRKAMANPFHKSLVKFVVKDYFGSQSPNKWIYVFQHMAKLDFNRVQKLHGLELSQFIILCEAFLVEAEWFGSSHLPSAKEYLENGEVSSGVHVVLAHIFFLLGQGVSNEAVLLSSNPDIVSSTASILRLTDDLGSAKDENQEGHDGSYIECYMKENPGISVDSARERISHMISDAWKRLNQESLFSPNPYPPTFIQASLNIARFVPLLYGYDENQDLPTLEKLVKFVLYENVGDV</sequence>
<feature type="domain" description="Terpene synthase metal-binding" evidence="6">
    <location>
        <begin position="728"/>
        <end position="850"/>
    </location>
</feature>
<evidence type="ECO:0000259" key="5">
    <source>
        <dbReference type="Pfam" id="PF01397"/>
    </source>
</evidence>
<dbReference type="SFLD" id="SFLDG01019">
    <property type="entry name" value="Terpene_Cyclase_Like_1_C_Termi"/>
    <property type="match status" value="1"/>
</dbReference>
<feature type="domain" description="Terpene synthase N-terminal" evidence="5">
    <location>
        <begin position="518"/>
        <end position="678"/>
    </location>
</feature>
<keyword evidence="3" id="KW-0460">Magnesium</keyword>
<evidence type="ECO:0008006" key="9">
    <source>
        <dbReference type="Google" id="ProtNLM"/>
    </source>
</evidence>
<evidence type="ECO:0000259" key="6">
    <source>
        <dbReference type="Pfam" id="PF03936"/>
    </source>
</evidence>
<dbReference type="Pfam" id="PF01397">
    <property type="entry name" value="Terpene_synth"/>
    <property type="match status" value="2"/>
</dbReference>
<comment type="cofactor">
    <cofactor evidence="1">
        <name>Mg(2+)</name>
        <dbReference type="ChEBI" id="CHEBI:18420"/>
    </cofactor>
</comment>